<organism evidence="7 8">
    <name type="scientific">Novosphingobium anseongense</name>
    <dbReference type="NCBI Taxonomy" id="3133436"/>
    <lineage>
        <taxon>Bacteria</taxon>
        <taxon>Pseudomonadati</taxon>
        <taxon>Pseudomonadota</taxon>
        <taxon>Alphaproteobacteria</taxon>
        <taxon>Sphingomonadales</taxon>
        <taxon>Sphingomonadaceae</taxon>
        <taxon>Novosphingobium</taxon>
    </lineage>
</organism>
<evidence type="ECO:0000313" key="7">
    <source>
        <dbReference type="EMBL" id="MEJ5977680.1"/>
    </source>
</evidence>
<protein>
    <submittedName>
        <fullName evidence="7">Glycosyltransferase family A protein</fullName>
        <ecNumber evidence="7">2.4.-.-</ecNumber>
    </submittedName>
</protein>
<dbReference type="InterPro" id="IPR029044">
    <property type="entry name" value="Nucleotide-diphossugar_trans"/>
</dbReference>
<dbReference type="PANTHER" id="PTHR43646:SF2">
    <property type="entry name" value="GLYCOSYLTRANSFERASE 2-LIKE DOMAIN-CONTAINING PROTEIN"/>
    <property type="match status" value="1"/>
</dbReference>
<evidence type="ECO:0000256" key="5">
    <source>
        <dbReference type="ARBA" id="ARBA00023136"/>
    </source>
</evidence>
<evidence type="ECO:0000256" key="2">
    <source>
        <dbReference type="ARBA" id="ARBA00022475"/>
    </source>
</evidence>
<name>A0ABU8RX61_9SPHN</name>
<dbReference type="PANTHER" id="PTHR43646">
    <property type="entry name" value="GLYCOSYLTRANSFERASE"/>
    <property type="match status" value="1"/>
</dbReference>
<evidence type="ECO:0000256" key="1">
    <source>
        <dbReference type="ARBA" id="ARBA00004236"/>
    </source>
</evidence>
<comment type="caution">
    <text evidence="7">The sequence shown here is derived from an EMBL/GenBank/DDBJ whole genome shotgun (WGS) entry which is preliminary data.</text>
</comment>
<evidence type="ECO:0000256" key="4">
    <source>
        <dbReference type="ARBA" id="ARBA00022679"/>
    </source>
</evidence>
<dbReference type="InterPro" id="IPR001173">
    <property type="entry name" value="Glyco_trans_2-like"/>
</dbReference>
<feature type="domain" description="Glycosyltransferase 2-like" evidence="6">
    <location>
        <begin position="10"/>
        <end position="167"/>
    </location>
</feature>
<dbReference type="GO" id="GO:0016757">
    <property type="term" value="F:glycosyltransferase activity"/>
    <property type="evidence" value="ECO:0007669"/>
    <property type="project" value="UniProtKB-KW"/>
</dbReference>
<dbReference type="SUPFAM" id="SSF53448">
    <property type="entry name" value="Nucleotide-diphospho-sugar transferases"/>
    <property type="match status" value="1"/>
</dbReference>
<dbReference type="CDD" id="cd00761">
    <property type="entry name" value="Glyco_tranf_GTA_type"/>
    <property type="match status" value="1"/>
</dbReference>
<gene>
    <name evidence="7" type="ORF">WG901_13615</name>
</gene>
<keyword evidence="8" id="KW-1185">Reference proteome</keyword>
<dbReference type="Proteomes" id="UP001361239">
    <property type="component" value="Unassembled WGS sequence"/>
</dbReference>
<keyword evidence="4 7" id="KW-0808">Transferase</keyword>
<dbReference type="RefSeq" id="WP_339587612.1">
    <property type="nucleotide sequence ID" value="NZ_JBBHJZ010000002.1"/>
</dbReference>
<evidence type="ECO:0000313" key="8">
    <source>
        <dbReference type="Proteomes" id="UP001361239"/>
    </source>
</evidence>
<keyword evidence="5" id="KW-0472">Membrane</keyword>
<keyword evidence="2" id="KW-1003">Cell membrane</keyword>
<evidence type="ECO:0000256" key="3">
    <source>
        <dbReference type="ARBA" id="ARBA00022676"/>
    </source>
</evidence>
<accession>A0ABU8RX61</accession>
<dbReference type="EMBL" id="JBBHJZ010000002">
    <property type="protein sequence ID" value="MEJ5977680.1"/>
    <property type="molecule type" value="Genomic_DNA"/>
</dbReference>
<reference evidence="7 8" key="1">
    <citation type="submission" date="2024-03" db="EMBL/GenBank/DDBJ databases">
        <authorList>
            <person name="Jo J.-H."/>
        </authorList>
    </citation>
    <scope>NUCLEOTIDE SEQUENCE [LARGE SCALE GENOMIC DNA]</scope>
    <source>
        <strain evidence="7 8">PS1R-30</strain>
    </source>
</reference>
<comment type="subcellular location">
    <subcellularLocation>
        <location evidence="1">Cell membrane</location>
    </subcellularLocation>
</comment>
<proteinExistence type="predicted"/>
<evidence type="ECO:0000259" key="6">
    <source>
        <dbReference type="Pfam" id="PF00535"/>
    </source>
</evidence>
<dbReference type="Gene3D" id="3.90.550.10">
    <property type="entry name" value="Spore Coat Polysaccharide Biosynthesis Protein SpsA, Chain A"/>
    <property type="match status" value="1"/>
</dbReference>
<dbReference type="Pfam" id="PF00535">
    <property type="entry name" value="Glycos_transf_2"/>
    <property type="match status" value="1"/>
</dbReference>
<dbReference type="EC" id="2.4.-.-" evidence="7"/>
<keyword evidence="3 7" id="KW-0328">Glycosyltransferase</keyword>
<sequence>MDEGSEPRWSVVIPVFNERDFLPRTLLSLAAQTVPFRLIVVDNGSTDGCIAAARALVVEHGLDAEFLDEPQPGQVHALSRGIAEGRSELIAICDADTWYPPQYLARAAGLFDRYGPGCVAVAACNPPAERGWRSWLAICHKVLAARLLPWQNHTSGACQSFRLDALRRAGGYDFRLWPYVLKDHELMNRVLRQGSQAYDRELWCVPSDRRRDRGGVRWTLGERLLYHVTPFRWQDRLFHKVLAPRFAARGLGDTVLRAQPWQSTSE</sequence>